<organism evidence="1">
    <name type="scientific">Mamestra configurata nucleopolyhedrovirus</name>
    <name type="common">MacoNPV</name>
    <dbReference type="NCBI Taxonomy" id="207830"/>
    <lineage>
        <taxon>Viruses</taxon>
        <taxon>Viruses incertae sedis</taxon>
        <taxon>Naldaviricetes</taxon>
        <taxon>Lefavirales</taxon>
        <taxon>Baculoviridae</taxon>
        <taxon>Alphabaculovirus</taxon>
        <taxon>Alphabaculovirus maconfiguratae</taxon>
    </lineage>
</organism>
<proteinExistence type="predicted"/>
<protein>
    <submittedName>
        <fullName evidence="1">Maco-A 46</fullName>
    </submittedName>
</protein>
<evidence type="ECO:0000313" key="1">
    <source>
        <dbReference type="EMBL" id="QEE79933.1"/>
    </source>
</evidence>
<name>A0A5B9G723_NPVMC</name>
<accession>A0A5B9G723</accession>
<sequence>MQIAAYTLAMTSVYDHDPMFISGLLNEYFCPVFAAHGLVDTLAVCEDNKYTENNVVTFKHYDNFLQSSCINLVAVTIQEHGDVNDSVYMISKIVNIMNETGGRVIVLSNYYNN</sequence>
<dbReference type="EMBL" id="MK409385">
    <property type="protein sequence ID" value="QEE79933.1"/>
    <property type="molecule type" value="Genomic_DNA"/>
</dbReference>
<organismHost>
    <name type="scientific">Mamestra configurata</name>
    <name type="common">bertha armyworm</name>
    <dbReference type="NCBI Taxonomy" id="174822"/>
</organismHost>
<reference evidence="1" key="1">
    <citation type="submission" date="2019-01" db="EMBL/GenBank/DDBJ databases">
        <title>Genomics of alphabaculovirus isolates infecting Mamestra species from North America and Eurasia.</title>
        <authorList>
            <person name="Erlandson M.A."/>
            <person name="Baldwin D."/>
            <person name="Theilmann D.A."/>
        </authorList>
    </citation>
    <scope>NUCLEOTIDE SEQUENCE</scope>
    <source>
        <strain evidence="1">AB260</strain>
    </source>
</reference>